<sequence length="147" mass="15745">MRASAKDLPQGSAETSSETAGGFADEVRRQAVGYAGKRKADISRVVSDVGNAIRSGGSGFSDQSNIKAFVYAAAEGVEEFAEGINRRTFSEIYDEVDAVVRRRPGVTFVAAAITGFALFRFLRASEIRPVPRSRAVVPVDVFPTPDV</sequence>
<dbReference type="RefSeq" id="WP_151001412.1">
    <property type="nucleotide sequence ID" value="NZ_BPQY01000061.1"/>
</dbReference>
<evidence type="ECO:0000313" key="2">
    <source>
        <dbReference type="EMBL" id="KAB1077927.1"/>
    </source>
</evidence>
<keyword evidence="3" id="KW-1185">Reference proteome</keyword>
<reference evidence="2 3" key="1">
    <citation type="submission" date="2019-09" db="EMBL/GenBank/DDBJ databases">
        <title>YIM 48816 draft genome.</title>
        <authorList>
            <person name="Jiang L."/>
        </authorList>
    </citation>
    <scope>NUCLEOTIDE SEQUENCE [LARGE SCALE GENOMIC DNA]</scope>
    <source>
        <strain evidence="2 3">YIM 48816</strain>
    </source>
</reference>
<name>A0A6L3SXU3_9HYPH</name>
<comment type="caution">
    <text evidence="2">The sequence shown here is derived from an EMBL/GenBank/DDBJ whole genome shotgun (WGS) entry which is preliminary data.</text>
</comment>
<dbReference type="EMBL" id="VZZK01000017">
    <property type="protein sequence ID" value="KAB1077927.1"/>
    <property type="molecule type" value="Genomic_DNA"/>
</dbReference>
<accession>A0A6L3SXU3</accession>
<feature type="region of interest" description="Disordered" evidence="1">
    <location>
        <begin position="1"/>
        <end position="24"/>
    </location>
</feature>
<evidence type="ECO:0000256" key="1">
    <source>
        <dbReference type="SAM" id="MobiDB-lite"/>
    </source>
</evidence>
<evidence type="ECO:0000313" key="3">
    <source>
        <dbReference type="Proteomes" id="UP000474159"/>
    </source>
</evidence>
<organism evidence="2 3">
    <name type="scientific">Methylobacterium soli</name>
    <dbReference type="NCBI Taxonomy" id="553447"/>
    <lineage>
        <taxon>Bacteria</taxon>
        <taxon>Pseudomonadati</taxon>
        <taxon>Pseudomonadota</taxon>
        <taxon>Alphaproteobacteria</taxon>
        <taxon>Hyphomicrobiales</taxon>
        <taxon>Methylobacteriaceae</taxon>
        <taxon>Methylobacterium</taxon>
    </lineage>
</organism>
<dbReference type="OrthoDB" id="7996808at2"/>
<protein>
    <submittedName>
        <fullName evidence="2">Uncharacterized protein</fullName>
    </submittedName>
</protein>
<dbReference type="Proteomes" id="UP000474159">
    <property type="component" value="Unassembled WGS sequence"/>
</dbReference>
<dbReference type="AlphaFoldDB" id="A0A6L3SXU3"/>
<proteinExistence type="predicted"/>
<gene>
    <name evidence="2" type="ORF">F6X53_17170</name>
</gene>